<protein>
    <submittedName>
        <fullName evidence="2">Uncharacterized protein</fullName>
    </submittedName>
</protein>
<evidence type="ECO:0000313" key="3">
    <source>
        <dbReference type="Proteomes" id="UP000018957"/>
    </source>
</evidence>
<evidence type="ECO:0000256" key="1">
    <source>
        <dbReference type="SAM" id="Phobius"/>
    </source>
</evidence>
<comment type="caution">
    <text evidence="2">The sequence shown here is derived from an EMBL/GenBank/DDBJ whole genome shotgun (WGS) entry which is preliminary data.</text>
</comment>
<dbReference type="AlphaFoldDB" id="W3VDP1"/>
<sequence>MSLSSQYLGLFNLHYLILNDFMGYFLVYII</sequence>
<gene>
    <name evidence="2" type="ORF">PTE_00374</name>
</gene>
<organism evidence="2 3">
    <name type="scientific">Photorhabdus khanii NC19</name>
    <dbReference type="NCBI Taxonomy" id="1004151"/>
    <lineage>
        <taxon>Bacteria</taxon>
        <taxon>Pseudomonadati</taxon>
        <taxon>Pseudomonadota</taxon>
        <taxon>Gammaproteobacteria</taxon>
        <taxon>Enterobacterales</taxon>
        <taxon>Morganellaceae</taxon>
        <taxon>Photorhabdus</taxon>
    </lineage>
</organism>
<dbReference type="Proteomes" id="UP000018957">
    <property type="component" value="Unassembled WGS sequence"/>
</dbReference>
<proteinExistence type="predicted"/>
<accession>W3VDP1</accession>
<reference evidence="2 3" key="1">
    <citation type="submission" date="2013-11" db="EMBL/GenBank/DDBJ databases">
        <title>Elucidation of the Photorhabdus temperata genome and generation of transposon mutant library to identify motility mutants.</title>
        <authorList>
            <person name="Hurst S.G.IV."/>
            <person name="Micheals B."/>
            <person name="Abebe-Akele F."/>
            <person name="Rowedder H."/>
            <person name="Bullock H."/>
            <person name="Jackobeck R."/>
            <person name="Janicki E."/>
            <person name="Tisa L.S."/>
        </authorList>
    </citation>
    <scope>NUCLEOTIDE SEQUENCE [LARGE SCALE GENOMIC DNA]</scope>
    <source>
        <strain evidence="2 3">NC19</strain>
    </source>
</reference>
<evidence type="ECO:0000313" key="2">
    <source>
        <dbReference type="EMBL" id="ETS33220.1"/>
    </source>
</evidence>
<keyword evidence="3" id="KW-1185">Reference proteome</keyword>
<name>W3VDP1_9GAMM</name>
<keyword evidence="1" id="KW-1133">Transmembrane helix</keyword>
<keyword evidence="1" id="KW-0472">Membrane</keyword>
<dbReference type="EMBL" id="AYSJ01000002">
    <property type="protein sequence ID" value="ETS33220.1"/>
    <property type="molecule type" value="Genomic_DNA"/>
</dbReference>
<feature type="transmembrane region" description="Helical" evidence="1">
    <location>
        <begin position="12"/>
        <end position="29"/>
    </location>
</feature>
<keyword evidence="1" id="KW-0812">Transmembrane</keyword>